<keyword evidence="6" id="KW-1185">Reference proteome</keyword>
<evidence type="ECO:0000313" key="5">
    <source>
        <dbReference type="EMBL" id="QMV74430.1"/>
    </source>
</evidence>
<dbReference type="RefSeq" id="WP_182324083.1">
    <property type="nucleotide sequence ID" value="NZ_CP058554.1"/>
</dbReference>
<dbReference type="SUPFAM" id="SSF46689">
    <property type="entry name" value="Homeodomain-like"/>
    <property type="match status" value="2"/>
</dbReference>
<dbReference type="InterPro" id="IPR009057">
    <property type="entry name" value="Homeodomain-like_sf"/>
</dbReference>
<evidence type="ECO:0000256" key="3">
    <source>
        <dbReference type="ARBA" id="ARBA00023163"/>
    </source>
</evidence>
<dbReference type="InterPro" id="IPR018060">
    <property type="entry name" value="HTH_AraC"/>
</dbReference>
<gene>
    <name evidence="5" type="ORF">HS961_17200</name>
</gene>
<evidence type="ECO:0000256" key="2">
    <source>
        <dbReference type="ARBA" id="ARBA00023125"/>
    </source>
</evidence>
<keyword evidence="2" id="KW-0238">DNA-binding</keyword>
<name>A0A7G5EKA5_9BURK</name>
<dbReference type="PANTHER" id="PTHR46796">
    <property type="entry name" value="HTH-TYPE TRANSCRIPTIONAL ACTIVATOR RHAS-RELATED"/>
    <property type="match status" value="1"/>
</dbReference>
<sequence>MPRKALLRQTILNHTDPAEPQTGATWSSLEGPVRVGRVSRVTEAELRLPSEAAAPHFSLLLLLEGQGHFYMPDAQESKQGRYLEFLPGHCYLSCSYQPFRCEDYVPANISFRAIFLHFPLALRGVVEGGAPASHAAAQVLAHRDGHAWIARLAMAPAIRSFASRLMAQGLPQQPLELLQVQYRSLEILHSVVSSLLLKDAADMATATTASATAPPAASAQPHLSSRDRRQLLEARRFIDAHLAEPLRLADVAAACGLSESTLKTGFRVHFDSSVYDYVIQQRCLQAVRLLRDTPLSVLDVALRCGFSSASLLARHFRAHVGRTPLQVRHG</sequence>
<dbReference type="EMBL" id="CP058554">
    <property type="protein sequence ID" value="QMV74430.1"/>
    <property type="molecule type" value="Genomic_DNA"/>
</dbReference>
<dbReference type="PROSITE" id="PS01124">
    <property type="entry name" value="HTH_ARAC_FAMILY_2"/>
    <property type="match status" value="1"/>
</dbReference>
<keyword evidence="3" id="KW-0804">Transcription</keyword>
<dbReference type="GO" id="GO:0043565">
    <property type="term" value="F:sequence-specific DNA binding"/>
    <property type="evidence" value="ECO:0007669"/>
    <property type="project" value="InterPro"/>
</dbReference>
<feature type="domain" description="HTH araC/xylS-type" evidence="4">
    <location>
        <begin position="232"/>
        <end position="330"/>
    </location>
</feature>
<dbReference type="InterPro" id="IPR050204">
    <property type="entry name" value="AraC_XylS_family_regulators"/>
</dbReference>
<evidence type="ECO:0000256" key="1">
    <source>
        <dbReference type="ARBA" id="ARBA00023015"/>
    </source>
</evidence>
<dbReference type="GO" id="GO:0003700">
    <property type="term" value="F:DNA-binding transcription factor activity"/>
    <property type="evidence" value="ECO:0007669"/>
    <property type="project" value="InterPro"/>
</dbReference>
<accession>A0A7G5EKA5</accession>
<protein>
    <submittedName>
        <fullName evidence="5">Helix-turn-helix transcriptional regulator</fullName>
    </submittedName>
</protein>
<dbReference type="AlphaFoldDB" id="A0A7G5EKA5"/>
<keyword evidence="1" id="KW-0805">Transcription regulation</keyword>
<reference evidence="5 6" key="1">
    <citation type="journal article" date="2020" name="G3 (Bethesda)">
        <title>CeMbio - The Caenorhabditis elegans Microbiome Resource.</title>
        <authorList>
            <person name="Dirksen P."/>
            <person name="Assie A."/>
            <person name="Zimmermann J."/>
            <person name="Zhang F."/>
            <person name="Tietje A.M."/>
            <person name="Marsh S.A."/>
            <person name="Felix M.A."/>
            <person name="Shapira M."/>
            <person name="Kaleta C."/>
            <person name="Schulenburg H."/>
            <person name="Samuel B."/>
        </authorList>
    </citation>
    <scope>NUCLEOTIDE SEQUENCE [LARGE SCALE GENOMIC DNA]</scope>
    <source>
        <strain evidence="5 6">BIGb0172</strain>
    </source>
</reference>
<dbReference type="KEGG" id="cpis:HS961_17200"/>
<dbReference type="Pfam" id="PF12833">
    <property type="entry name" value="HTH_18"/>
    <property type="match status" value="1"/>
</dbReference>
<dbReference type="Proteomes" id="UP000515240">
    <property type="component" value="Chromosome"/>
</dbReference>
<evidence type="ECO:0000259" key="4">
    <source>
        <dbReference type="PROSITE" id="PS01124"/>
    </source>
</evidence>
<organism evidence="5 6">
    <name type="scientific">Comamonas piscis</name>
    <dbReference type="NCBI Taxonomy" id="1562974"/>
    <lineage>
        <taxon>Bacteria</taxon>
        <taxon>Pseudomonadati</taxon>
        <taxon>Pseudomonadota</taxon>
        <taxon>Betaproteobacteria</taxon>
        <taxon>Burkholderiales</taxon>
        <taxon>Comamonadaceae</taxon>
        <taxon>Comamonas</taxon>
    </lineage>
</organism>
<evidence type="ECO:0000313" key="6">
    <source>
        <dbReference type="Proteomes" id="UP000515240"/>
    </source>
</evidence>
<proteinExistence type="predicted"/>
<dbReference type="PANTHER" id="PTHR46796:SF6">
    <property type="entry name" value="ARAC SUBFAMILY"/>
    <property type="match status" value="1"/>
</dbReference>
<dbReference type="Gene3D" id="1.10.10.60">
    <property type="entry name" value="Homeodomain-like"/>
    <property type="match status" value="1"/>
</dbReference>
<dbReference type="SMART" id="SM00342">
    <property type="entry name" value="HTH_ARAC"/>
    <property type="match status" value="1"/>
</dbReference>